<evidence type="ECO:0000256" key="6">
    <source>
        <dbReference type="ARBA" id="ARBA00022977"/>
    </source>
</evidence>
<evidence type="ECO:0000256" key="2">
    <source>
        <dbReference type="ARBA" id="ARBA00005165"/>
    </source>
</evidence>
<dbReference type="EC" id="2.5.1.3" evidence="10"/>
<evidence type="ECO:0000256" key="10">
    <source>
        <dbReference type="HAMAP-Rule" id="MF_00097"/>
    </source>
</evidence>
<feature type="binding site" evidence="10">
    <location>
        <position position="169"/>
    </location>
    <ligand>
        <name>4-amino-2-methyl-5-(diphosphooxymethyl)pyrimidine</name>
        <dbReference type="ChEBI" id="CHEBI:57841"/>
    </ligand>
</feature>
<dbReference type="InterPro" id="IPR036206">
    <property type="entry name" value="ThiamineP_synth_sf"/>
</dbReference>
<evidence type="ECO:0000256" key="12">
    <source>
        <dbReference type="RuleBase" id="RU004253"/>
    </source>
</evidence>
<dbReference type="GO" id="GO:0004789">
    <property type="term" value="F:thiamine-phosphate diphosphorylase activity"/>
    <property type="evidence" value="ECO:0007669"/>
    <property type="project" value="UniProtKB-UniRule"/>
</dbReference>
<feature type="binding site" evidence="10">
    <location>
        <begin position="195"/>
        <end position="197"/>
    </location>
    <ligand>
        <name>2-[(2R,5Z)-2-carboxy-4-methylthiazol-5(2H)-ylidene]ethyl phosphate</name>
        <dbReference type="ChEBI" id="CHEBI:62899"/>
    </ligand>
</feature>
<dbReference type="SUPFAM" id="SSF51391">
    <property type="entry name" value="Thiamin phosphate synthase"/>
    <property type="match status" value="1"/>
</dbReference>
<dbReference type="GO" id="GO:0005737">
    <property type="term" value="C:cytoplasm"/>
    <property type="evidence" value="ECO:0007669"/>
    <property type="project" value="TreeGrafter"/>
</dbReference>
<evidence type="ECO:0000256" key="1">
    <source>
        <dbReference type="ARBA" id="ARBA00003814"/>
    </source>
</evidence>
<comment type="catalytic activity">
    <reaction evidence="7 10 11">
        <text>4-methyl-5-(2-phosphooxyethyl)-thiazole + 4-amino-2-methyl-5-(diphosphooxymethyl)pyrimidine + H(+) = thiamine phosphate + diphosphate</text>
        <dbReference type="Rhea" id="RHEA:22328"/>
        <dbReference type="ChEBI" id="CHEBI:15378"/>
        <dbReference type="ChEBI" id="CHEBI:33019"/>
        <dbReference type="ChEBI" id="CHEBI:37575"/>
        <dbReference type="ChEBI" id="CHEBI:57841"/>
        <dbReference type="ChEBI" id="CHEBI:58296"/>
        <dbReference type="EC" id="2.5.1.3"/>
    </reaction>
</comment>
<comment type="catalytic activity">
    <reaction evidence="8 10 11">
        <text>2-(2-carboxy-4-methylthiazol-5-yl)ethyl phosphate + 4-amino-2-methyl-5-(diphosphooxymethyl)pyrimidine + 2 H(+) = thiamine phosphate + CO2 + diphosphate</text>
        <dbReference type="Rhea" id="RHEA:47848"/>
        <dbReference type="ChEBI" id="CHEBI:15378"/>
        <dbReference type="ChEBI" id="CHEBI:16526"/>
        <dbReference type="ChEBI" id="CHEBI:33019"/>
        <dbReference type="ChEBI" id="CHEBI:37575"/>
        <dbReference type="ChEBI" id="CHEBI:57841"/>
        <dbReference type="ChEBI" id="CHEBI:62890"/>
        <dbReference type="EC" id="2.5.1.3"/>
    </reaction>
</comment>
<dbReference type="UniPathway" id="UPA00060">
    <property type="reaction ID" value="UER00141"/>
</dbReference>
<dbReference type="Proteomes" id="UP000025229">
    <property type="component" value="Chromosome"/>
</dbReference>
<dbReference type="CDD" id="cd00564">
    <property type="entry name" value="TMP_TenI"/>
    <property type="match status" value="1"/>
</dbReference>
<dbReference type="GO" id="GO:0009229">
    <property type="term" value="P:thiamine diphosphate biosynthetic process"/>
    <property type="evidence" value="ECO:0007669"/>
    <property type="project" value="UniProtKB-UniRule"/>
</dbReference>
<keyword evidence="16" id="KW-1185">Reference proteome</keyword>
<dbReference type="AlphaFoldDB" id="A0A023X1H9"/>
<feature type="binding site" evidence="10">
    <location>
        <position position="130"/>
    </location>
    <ligand>
        <name>4-amino-2-methyl-5-(diphosphooxymethyl)pyrimidine</name>
        <dbReference type="ChEBI" id="CHEBI:57841"/>
    </ligand>
</feature>
<evidence type="ECO:0000256" key="9">
    <source>
        <dbReference type="ARBA" id="ARBA00047883"/>
    </source>
</evidence>
<evidence type="ECO:0000256" key="11">
    <source>
        <dbReference type="RuleBase" id="RU003826"/>
    </source>
</evidence>
<reference evidence="15 16" key="1">
    <citation type="submission" date="2014-03" db="EMBL/GenBank/DDBJ databases">
        <title>Complete genome sequence of the Radio-Resistant Rubrobacter radiotolerans RSPS-4.</title>
        <authorList>
            <person name="Egas C.C."/>
            <person name="Barroso C.C."/>
            <person name="Froufe H.J.C."/>
            <person name="Pacheco J.J."/>
            <person name="Albuquerque L.L."/>
            <person name="da Costa M.M.S."/>
        </authorList>
    </citation>
    <scope>NUCLEOTIDE SEQUENCE [LARGE SCALE GENOMIC DNA]</scope>
    <source>
        <strain evidence="15 16">RSPS-4</strain>
    </source>
</reference>
<dbReference type="Pfam" id="PF02581">
    <property type="entry name" value="TMP-TENI"/>
    <property type="match status" value="1"/>
</dbReference>
<dbReference type="EMBL" id="CP007514">
    <property type="protein sequence ID" value="AHY45870.1"/>
    <property type="molecule type" value="Genomic_DNA"/>
</dbReference>
<sequence>MPEENSSAENIPLEPEPDSTGVGKRGYGHLDWSCRRVPRNGRGGSFLAGRCLREEASTLQKTRLSPHLIHVVTDRKQASGSPRAAALAALRGGVDAVQFREKGGPARSLYKDVLAVLPEARALGARVLVNDRLDVALAASADGVHLPTKGLPPAVARELLPERMLLGASVHDLREAKEAVACGADYVTFGHVYPTGSKPGLPPKGVRLLAEIVESVSVPVLAIGGIDPSNVDEVLATGAAGIAVISSVIAAGDPQAAARELRRAVDRSPYRPKHPFPQKEKRGAAHATDRQP</sequence>
<name>A0A023X1H9_RUBRA</name>
<dbReference type="InterPro" id="IPR022998">
    <property type="entry name" value="ThiamineP_synth_TenI"/>
</dbReference>
<evidence type="ECO:0000256" key="4">
    <source>
        <dbReference type="ARBA" id="ARBA00022723"/>
    </source>
</evidence>
<feature type="binding site" evidence="10">
    <location>
        <position position="198"/>
    </location>
    <ligand>
        <name>4-amino-2-methyl-5-(diphosphooxymethyl)pyrimidine</name>
        <dbReference type="ChEBI" id="CHEBI:57841"/>
    </ligand>
</feature>
<evidence type="ECO:0000256" key="5">
    <source>
        <dbReference type="ARBA" id="ARBA00022842"/>
    </source>
</evidence>
<dbReference type="GO" id="GO:0009228">
    <property type="term" value="P:thiamine biosynthetic process"/>
    <property type="evidence" value="ECO:0007669"/>
    <property type="project" value="UniProtKB-KW"/>
</dbReference>
<dbReference type="NCBIfam" id="TIGR00693">
    <property type="entry name" value="thiE"/>
    <property type="match status" value="1"/>
</dbReference>
<feature type="binding site" evidence="10">
    <location>
        <position position="131"/>
    </location>
    <ligand>
        <name>Mg(2+)</name>
        <dbReference type="ChEBI" id="CHEBI:18420"/>
    </ligand>
</feature>
<dbReference type="HAMAP" id="MF_00097">
    <property type="entry name" value="TMP_synthase"/>
    <property type="match status" value="1"/>
</dbReference>
<feature type="compositionally biased region" description="Basic and acidic residues" evidence="13">
    <location>
        <begin position="259"/>
        <end position="269"/>
    </location>
</feature>
<dbReference type="PANTHER" id="PTHR20857:SF15">
    <property type="entry name" value="THIAMINE-PHOSPHATE SYNTHASE"/>
    <property type="match status" value="1"/>
</dbReference>
<comment type="caution">
    <text evidence="10">Lacks conserved residue(s) required for the propagation of feature annotation.</text>
</comment>
<evidence type="ECO:0000313" key="16">
    <source>
        <dbReference type="Proteomes" id="UP000025229"/>
    </source>
</evidence>
<keyword evidence="4 10" id="KW-0479">Metal-binding</keyword>
<feature type="domain" description="Thiamine phosphate synthase/TenI" evidence="14">
    <location>
        <begin position="70"/>
        <end position="248"/>
    </location>
</feature>
<feature type="binding site" evidence="10">
    <location>
        <begin position="245"/>
        <end position="246"/>
    </location>
    <ligand>
        <name>2-[(2R,5Z)-2-carboxy-4-methylthiazol-5(2H)-ylidene]ethyl phosphate</name>
        <dbReference type="ChEBI" id="CHEBI:62899"/>
    </ligand>
</feature>
<evidence type="ECO:0000313" key="15">
    <source>
        <dbReference type="EMBL" id="AHY45870.1"/>
    </source>
</evidence>
<accession>A0A023X1H9</accession>
<evidence type="ECO:0000256" key="13">
    <source>
        <dbReference type="SAM" id="MobiDB-lite"/>
    </source>
</evidence>
<feature type="binding site" evidence="10">
    <location>
        <begin position="98"/>
        <end position="102"/>
    </location>
    <ligand>
        <name>4-amino-2-methyl-5-(diphosphooxymethyl)pyrimidine</name>
        <dbReference type="ChEBI" id="CHEBI:57841"/>
    </ligand>
</feature>
<dbReference type="InterPro" id="IPR013785">
    <property type="entry name" value="Aldolase_TIM"/>
</dbReference>
<comment type="pathway">
    <text evidence="2 10 12">Cofactor biosynthesis; thiamine diphosphate biosynthesis; thiamine phosphate from 4-amino-2-methyl-5-diphosphomethylpyrimidine and 4-methyl-5-(2-phosphoethyl)-thiazole: step 1/1.</text>
</comment>
<organism evidence="15 16">
    <name type="scientific">Rubrobacter radiotolerans</name>
    <name type="common">Arthrobacter radiotolerans</name>
    <dbReference type="NCBI Taxonomy" id="42256"/>
    <lineage>
        <taxon>Bacteria</taxon>
        <taxon>Bacillati</taxon>
        <taxon>Actinomycetota</taxon>
        <taxon>Rubrobacteria</taxon>
        <taxon>Rubrobacterales</taxon>
        <taxon>Rubrobacteraceae</taxon>
        <taxon>Rubrobacter</taxon>
    </lineage>
</organism>
<evidence type="ECO:0000256" key="8">
    <source>
        <dbReference type="ARBA" id="ARBA00047851"/>
    </source>
</evidence>
<dbReference type="PATRIC" id="fig|42256.3.peg.596"/>
<dbReference type="HOGENOM" id="CLU_018272_3_4_11"/>
<dbReference type="InterPro" id="IPR034291">
    <property type="entry name" value="TMP_synthase"/>
</dbReference>
<protein>
    <recommendedName>
        <fullName evidence="10">Thiamine-phosphate synthase</fullName>
        <shortName evidence="10">TP synthase</shortName>
        <shortName evidence="10">TPS</shortName>
        <ecNumber evidence="10">2.5.1.3</ecNumber>
    </recommendedName>
    <alternativeName>
        <fullName evidence="10">Thiamine-phosphate pyrophosphorylase</fullName>
        <shortName evidence="10">TMP pyrophosphorylase</shortName>
        <shortName evidence="10">TMP-PPase</shortName>
    </alternativeName>
</protein>
<feature type="region of interest" description="Disordered" evidence="13">
    <location>
        <begin position="258"/>
        <end position="292"/>
    </location>
</feature>
<comment type="function">
    <text evidence="1 10">Condenses 4-methyl-5-(beta-hydroxyethyl)thiazole monophosphate (THZ-P) and 2-methyl-4-amino-5-hydroxymethyl pyrimidine pyrophosphate (HMP-PP) to form thiamine monophosphate (TMP).</text>
</comment>
<feature type="binding site" evidence="10">
    <location>
        <position position="225"/>
    </location>
    <ligand>
        <name>2-[(2R,5Z)-2-carboxy-4-methylthiazol-5(2H)-ylidene]ethyl phosphate</name>
        <dbReference type="ChEBI" id="CHEBI:62899"/>
    </ligand>
</feature>
<dbReference type="eggNOG" id="COG0352">
    <property type="taxonomic scope" value="Bacteria"/>
</dbReference>
<evidence type="ECO:0000256" key="7">
    <source>
        <dbReference type="ARBA" id="ARBA00047334"/>
    </source>
</evidence>
<dbReference type="STRING" id="42256.RradSPS_0587"/>
<gene>
    <name evidence="10" type="primary">thiE</name>
    <name evidence="15" type="ORF">RradSPS_0587</name>
</gene>
<dbReference type="PANTHER" id="PTHR20857">
    <property type="entry name" value="THIAMINE-PHOSPHATE PYROPHOSPHORYLASE"/>
    <property type="match status" value="1"/>
</dbReference>
<keyword evidence="3 10" id="KW-0808">Transferase</keyword>
<keyword evidence="5 10" id="KW-0460">Magnesium</keyword>
<comment type="cofactor">
    <cofactor evidence="10">
        <name>Mg(2+)</name>
        <dbReference type="ChEBI" id="CHEBI:18420"/>
    </cofactor>
    <text evidence="10">Binds 1 Mg(2+) ion per subunit.</text>
</comment>
<dbReference type="GO" id="GO:0000287">
    <property type="term" value="F:magnesium ion binding"/>
    <property type="evidence" value="ECO:0007669"/>
    <property type="project" value="UniProtKB-UniRule"/>
</dbReference>
<comment type="catalytic activity">
    <reaction evidence="9 10 11">
        <text>2-[(2R,5Z)-2-carboxy-4-methylthiazol-5(2H)-ylidene]ethyl phosphate + 4-amino-2-methyl-5-(diphosphooxymethyl)pyrimidine + 2 H(+) = thiamine phosphate + CO2 + diphosphate</text>
        <dbReference type="Rhea" id="RHEA:47844"/>
        <dbReference type="ChEBI" id="CHEBI:15378"/>
        <dbReference type="ChEBI" id="CHEBI:16526"/>
        <dbReference type="ChEBI" id="CHEBI:33019"/>
        <dbReference type="ChEBI" id="CHEBI:37575"/>
        <dbReference type="ChEBI" id="CHEBI:57841"/>
        <dbReference type="ChEBI" id="CHEBI:62899"/>
        <dbReference type="EC" id="2.5.1.3"/>
    </reaction>
</comment>
<evidence type="ECO:0000256" key="3">
    <source>
        <dbReference type="ARBA" id="ARBA00022679"/>
    </source>
</evidence>
<evidence type="ECO:0000259" key="14">
    <source>
        <dbReference type="Pfam" id="PF02581"/>
    </source>
</evidence>
<dbReference type="Gene3D" id="3.20.20.70">
    <property type="entry name" value="Aldolase class I"/>
    <property type="match status" value="1"/>
</dbReference>
<feature type="region of interest" description="Disordered" evidence="13">
    <location>
        <begin position="1"/>
        <end position="24"/>
    </location>
</feature>
<comment type="similarity">
    <text evidence="10 11">Belongs to the thiamine-phosphate synthase family.</text>
</comment>
<keyword evidence="6 10" id="KW-0784">Thiamine biosynthesis</keyword>
<feature type="compositionally biased region" description="Basic and acidic residues" evidence="13">
    <location>
        <begin position="277"/>
        <end position="292"/>
    </location>
</feature>
<proteinExistence type="inferred from homology"/>
<dbReference type="KEGG" id="rrd:RradSPS_0587"/>